<evidence type="ECO:0000313" key="2">
    <source>
        <dbReference type="EMBL" id="EJD34207.1"/>
    </source>
</evidence>
<gene>
    <name evidence="2" type="ORF">AURDEDRAFT_176738</name>
</gene>
<proteinExistence type="predicted"/>
<evidence type="ECO:0000256" key="1">
    <source>
        <dbReference type="SAM" id="MobiDB-lite"/>
    </source>
</evidence>
<sequence length="237" mass="24373">MKIRRSPRNHEPQATALYRADTPPALRARPKRVRQVLHAAQAPPVPLDRSGGGLDDGSEHPPAPASTPQAVFAPEPAPGPRAEQEEAHRPLQALPLPVSAGFPSATAAARDAKLLRTPVDVRSRALLPQAAGRRDNHAAAPAPPPAASATPTPHPPRPPAALGDLPRDGSTQGADDAPSSSGLQAIVILVQADPARSAASAPQSAQTSAPFITADNGLTLNFILGNVFVRALSPSSA</sequence>
<accession>J0D5V7</accession>
<organism evidence="2 3">
    <name type="scientific">Auricularia subglabra (strain TFB-10046 / SS5)</name>
    <name type="common">White-rot fungus</name>
    <name type="synonym">Auricularia delicata (strain TFB10046)</name>
    <dbReference type="NCBI Taxonomy" id="717982"/>
    <lineage>
        <taxon>Eukaryota</taxon>
        <taxon>Fungi</taxon>
        <taxon>Dikarya</taxon>
        <taxon>Basidiomycota</taxon>
        <taxon>Agaricomycotina</taxon>
        <taxon>Agaricomycetes</taxon>
        <taxon>Auriculariales</taxon>
        <taxon>Auriculariaceae</taxon>
        <taxon>Auricularia</taxon>
    </lineage>
</organism>
<feature type="region of interest" description="Disordered" evidence="1">
    <location>
        <begin position="129"/>
        <end position="180"/>
    </location>
</feature>
<feature type="compositionally biased region" description="Polar residues" evidence="1">
    <location>
        <begin position="169"/>
        <end position="180"/>
    </location>
</feature>
<feature type="compositionally biased region" description="Pro residues" evidence="1">
    <location>
        <begin position="141"/>
        <end position="159"/>
    </location>
</feature>
<dbReference type="AlphaFoldDB" id="J0D5V7"/>
<name>J0D5V7_AURST</name>
<feature type="region of interest" description="Disordered" evidence="1">
    <location>
        <begin position="1"/>
        <end position="99"/>
    </location>
</feature>
<dbReference type="InParanoid" id="J0D5V7"/>
<protein>
    <submittedName>
        <fullName evidence="2">Uncharacterized protein</fullName>
    </submittedName>
</protein>
<dbReference type="KEGG" id="adl:AURDEDRAFT_176738"/>
<evidence type="ECO:0000313" key="3">
    <source>
        <dbReference type="Proteomes" id="UP000006514"/>
    </source>
</evidence>
<dbReference type="Proteomes" id="UP000006514">
    <property type="component" value="Unassembled WGS sequence"/>
</dbReference>
<reference evidence="3" key="1">
    <citation type="journal article" date="2012" name="Science">
        <title>The Paleozoic origin of enzymatic lignin decomposition reconstructed from 31 fungal genomes.</title>
        <authorList>
            <person name="Floudas D."/>
            <person name="Binder M."/>
            <person name="Riley R."/>
            <person name="Barry K."/>
            <person name="Blanchette R.A."/>
            <person name="Henrissat B."/>
            <person name="Martinez A.T."/>
            <person name="Otillar R."/>
            <person name="Spatafora J.W."/>
            <person name="Yadav J.S."/>
            <person name="Aerts A."/>
            <person name="Benoit I."/>
            <person name="Boyd A."/>
            <person name="Carlson A."/>
            <person name="Copeland A."/>
            <person name="Coutinho P.M."/>
            <person name="de Vries R.P."/>
            <person name="Ferreira P."/>
            <person name="Findley K."/>
            <person name="Foster B."/>
            <person name="Gaskell J."/>
            <person name="Glotzer D."/>
            <person name="Gorecki P."/>
            <person name="Heitman J."/>
            <person name="Hesse C."/>
            <person name="Hori C."/>
            <person name="Igarashi K."/>
            <person name="Jurgens J.A."/>
            <person name="Kallen N."/>
            <person name="Kersten P."/>
            <person name="Kohler A."/>
            <person name="Kuees U."/>
            <person name="Kumar T.K.A."/>
            <person name="Kuo A."/>
            <person name="LaButti K."/>
            <person name="Larrondo L.F."/>
            <person name="Lindquist E."/>
            <person name="Ling A."/>
            <person name="Lombard V."/>
            <person name="Lucas S."/>
            <person name="Lundell T."/>
            <person name="Martin R."/>
            <person name="McLaughlin D.J."/>
            <person name="Morgenstern I."/>
            <person name="Morin E."/>
            <person name="Murat C."/>
            <person name="Nagy L.G."/>
            <person name="Nolan M."/>
            <person name="Ohm R.A."/>
            <person name="Patyshakuliyeva A."/>
            <person name="Rokas A."/>
            <person name="Ruiz-Duenas F.J."/>
            <person name="Sabat G."/>
            <person name="Salamov A."/>
            <person name="Samejima M."/>
            <person name="Schmutz J."/>
            <person name="Slot J.C."/>
            <person name="St John F."/>
            <person name="Stenlid J."/>
            <person name="Sun H."/>
            <person name="Sun S."/>
            <person name="Syed K."/>
            <person name="Tsang A."/>
            <person name="Wiebenga A."/>
            <person name="Young D."/>
            <person name="Pisabarro A."/>
            <person name="Eastwood D.C."/>
            <person name="Martin F."/>
            <person name="Cullen D."/>
            <person name="Grigoriev I.V."/>
            <person name="Hibbett D.S."/>
        </authorList>
    </citation>
    <scope>NUCLEOTIDE SEQUENCE [LARGE SCALE GENOMIC DNA]</scope>
    <source>
        <strain evidence="3">TFB10046</strain>
    </source>
</reference>
<keyword evidence="3" id="KW-1185">Reference proteome</keyword>
<dbReference type="EMBL" id="JH687980">
    <property type="protein sequence ID" value="EJD34207.1"/>
    <property type="molecule type" value="Genomic_DNA"/>
</dbReference>